<reference evidence="4" key="1">
    <citation type="submission" date="2016-10" db="EMBL/GenBank/DDBJ databases">
        <authorList>
            <person name="Varghese N."/>
            <person name="Submissions S."/>
        </authorList>
    </citation>
    <scope>NUCLEOTIDE SEQUENCE [LARGE SCALE GENOMIC DNA]</scope>
    <source>
        <strain evidence="4">DSM 25055</strain>
    </source>
</reference>
<dbReference type="SUPFAM" id="SSF53756">
    <property type="entry name" value="UDP-Glycosyltransferase/glycogen phosphorylase"/>
    <property type="match status" value="1"/>
</dbReference>
<evidence type="ECO:0000256" key="1">
    <source>
        <dbReference type="SAM" id="MobiDB-lite"/>
    </source>
</evidence>
<feature type="region of interest" description="Disordered" evidence="1">
    <location>
        <begin position="316"/>
        <end position="339"/>
    </location>
</feature>
<dbReference type="STRING" id="1186196.SAMN04489841_0403"/>
<dbReference type="PANTHER" id="PTHR12526">
    <property type="entry name" value="GLYCOSYLTRANSFERASE"/>
    <property type="match status" value="1"/>
</dbReference>
<sequence>MHVLTVTANEDAPFMTEQMAALEDRGVSFSTVSVAGEVDADTARGPTDYVRTVPRVVREARNGYDLIHAHYGLTAPMALAQVRTPVVLSLWGSDVHGPVAPISRLAAPFCDAVVVMSAEMRDVLGRDCTVIPDGVDLETFRPEPQDGAKASVGWDDDEDACEVLFPYSPARDVKNYPRAERVVTVVDNLLERPVRLRTVSGVDHDAVPDYMNAADALLLTSHSEGSPNSVKEALACNLPVVAVDVGDVRERLAGVDPSYVAANDEELIQGLLAVLERDERSNGRAAAREVSIDRTADRMLEVYERVAGRVIETEAEAEVEVEAETDGENRRTESAAGLE</sequence>
<dbReference type="RefSeq" id="WP_090612484.1">
    <property type="nucleotide sequence ID" value="NZ_FOFD01000001.1"/>
</dbReference>
<feature type="domain" description="Glycosyltransferase subfamily 4-like N-terminal" evidence="2">
    <location>
        <begin position="44"/>
        <end position="138"/>
    </location>
</feature>
<dbReference type="GO" id="GO:0016757">
    <property type="term" value="F:glycosyltransferase activity"/>
    <property type="evidence" value="ECO:0007669"/>
    <property type="project" value="TreeGrafter"/>
</dbReference>
<dbReference type="EMBL" id="FOFD01000001">
    <property type="protein sequence ID" value="SEP73943.1"/>
    <property type="molecule type" value="Genomic_DNA"/>
</dbReference>
<evidence type="ECO:0000313" key="3">
    <source>
        <dbReference type="EMBL" id="SEP73943.1"/>
    </source>
</evidence>
<dbReference type="PANTHER" id="PTHR12526:SF625">
    <property type="entry name" value="PHOSPHATIDYLINOSITOL GLYCAN-CLASS A"/>
    <property type="match status" value="1"/>
</dbReference>
<dbReference type="Proteomes" id="UP000199114">
    <property type="component" value="Unassembled WGS sequence"/>
</dbReference>
<dbReference type="Pfam" id="PF13439">
    <property type="entry name" value="Glyco_transf_4"/>
    <property type="match status" value="1"/>
</dbReference>
<accession>A0A1H9ABY6</accession>
<evidence type="ECO:0000259" key="2">
    <source>
        <dbReference type="Pfam" id="PF13439"/>
    </source>
</evidence>
<dbReference type="Gene3D" id="3.40.50.2000">
    <property type="entry name" value="Glycogen Phosphorylase B"/>
    <property type="match status" value="2"/>
</dbReference>
<keyword evidence="4" id="KW-1185">Reference proteome</keyword>
<proteinExistence type="predicted"/>
<evidence type="ECO:0000313" key="4">
    <source>
        <dbReference type="Proteomes" id="UP000199114"/>
    </source>
</evidence>
<dbReference type="InterPro" id="IPR028098">
    <property type="entry name" value="Glyco_trans_4-like_N"/>
</dbReference>
<dbReference type="Pfam" id="PF13692">
    <property type="entry name" value="Glyco_trans_1_4"/>
    <property type="match status" value="1"/>
</dbReference>
<name>A0A1H9ABY6_9EURY</name>
<organism evidence="3 4">
    <name type="scientific">Natrinema salaciae</name>
    <dbReference type="NCBI Taxonomy" id="1186196"/>
    <lineage>
        <taxon>Archaea</taxon>
        <taxon>Methanobacteriati</taxon>
        <taxon>Methanobacteriota</taxon>
        <taxon>Stenosarchaea group</taxon>
        <taxon>Halobacteria</taxon>
        <taxon>Halobacteriales</taxon>
        <taxon>Natrialbaceae</taxon>
        <taxon>Natrinema</taxon>
    </lineage>
</organism>
<feature type="compositionally biased region" description="Acidic residues" evidence="1">
    <location>
        <begin position="316"/>
        <end position="326"/>
    </location>
</feature>
<gene>
    <name evidence="3" type="ORF">SAMN04489841_0403</name>
</gene>
<dbReference type="OrthoDB" id="193395at2157"/>
<dbReference type="AlphaFoldDB" id="A0A1H9ABY6"/>
<protein>
    <submittedName>
        <fullName evidence="3">Glycosyltransferase involved in cell wall bisynthesis</fullName>
    </submittedName>
</protein>
<keyword evidence="3" id="KW-0808">Transferase</keyword>